<dbReference type="Proteomes" id="UP001597171">
    <property type="component" value="Unassembled WGS sequence"/>
</dbReference>
<accession>A0ABW3Z7V0</accession>
<dbReference type="PANTHER" id="PTHR44379:SF2">
    <property type="entry name" value="BLR6218 PROTEIN"/>
    <property type="match status" value="1"/>
</dbReference>
<dbReference type="PROSITE" id="PS00197">
    <property type="entry name" value="2FE2S_FER_1"/>
    <property type="match status" value="1"/>
</dbReference>
<organism evidence="7 8">
    <name type="scientific">Methylopila musalis</name>
    <dbReference type="NCBI Taxonomy" id="1134781"/>
    <lineage>
        <taxon>Bacteria</taxon>
        <taxon>Pseudomonadati</taxon>
        <taxon>Pseudomonadota</taxon>
        <taxon>Alphaproteobacteria</taxon>
        <taxon>Hyphomicrobiales</taxon>
        <taxon>Methylopilaceae</taxon>
        <taxon>Methylopila</taxon>
    </lineage>
</organism>
<protein>
    <submittedName>
        <fullName evidence="7">(2Fe-2S)-binding protein</fullName>
    </submittedName>
</protein>
<evidence type="ECO:0000256" key="4">
    <source>
        <dbReference type="ARBA" id="ARBA00023004"/>
    </source>
</evidence>
<feature type="domain" description="2Fe-2S ferredoxin-type" evidence="6">
    <location>
        <begin position="1"/>
        <end position="76"/>
    </location>
</feature>
<dbReference type="InterPro" id="IPR036010">
    <property type="entry name" value="2Fe-2S_ferredoxin-like_sf"/>
</dbReference>
<dbReference type="InterPro" id="IPR036884">
    <property type="entry name" value="2Fe-2S-bd_dom_sf"/>
</dbReference>
<dbReference type="Pfam" id="PF00111">
    <property type="entry name" value="Fer2"/>
    <property type="match status" value="1"/>
</dbReference>
<dbReference type="PANTHER" id="PTHR44379">
    <property type="entry name" value="OXIDOREDUCTASE WITH IRON-SULFUR SUBUNIT"/>
    <property type="match status" value="1"/>
</dbReference>
<dbReference type="Pfam" id="PF01799">
    <property type="entry name" value="Fer2_2"/>
    <property type="match status" value="1"/>
</dbReference>
<dbReference type="PROSITE" id="PS51085">
    <property type="entry name" value="2FE2S_FER_2"/>
    <property type="match status" value="1"/>
</dbReference>
<dbReference type="InterPro" id="IPR012675">
    <property type="entry name" value="Beta-grasp_dom_sf"/>
</dbReference>
<gene>
    <name evidence="7" type="ORF">ACFQ4O_10010</name>
</gene>
<proteinExistence type="predicted"/>
<dbReference type="RefSeq" id="WP_378775550.1">
    <property type="nucleotide sequence ID" value="NZ_JBHTMX010000078.1"/>
</dbReference>
<sequence>MIKLTINGVERSVDADPDTPLLWVLRDEIGLTGTKFGCGVALCGACTVHMDGAAVRSCQTPISAVGDSAIVTIEGLVGQGAGKEGLAVQAAWRALDVVQCGYCQSGQMMSAAALLTENKTPTDEDIDAAMGGNVCRCATYQRIRAAIHDAARRLEA</sequence>
<dbReference type="CDD" id="cd00207">
    <property type="entry name" value="fer2"/>
    <property type="match status" value="1"/>
</dbReference>
<dbReference type="InterPro" id="IPR006058">
    <property type="entry name" value="2Fe2S_fd_BS"/>
</dbReference>
<dbReference type="InterPro" id="IPR002888">
    <property type="entry name" value="2Fe-2S-bd"/>
</dbReference>
<evidence type="ECO:0000256" key="1">
    <source>
        <dbReference type="ARBA" id="ARBA00022714"/>
    </source>
</evidence>
<dbReference type="SUPFAM" id="SSF54292">
    <property type="entry name" value="2Fe-2S ferredoxin-like"/>
    <property type="match status" value="1"/>
</dbReference>
<keyword evidence="2" id="KW-0479">Metal-binding</keyword>
<dbReference type="SUPFAM" id="SSF47741">
    <property type="entry name" value="CO dehydrogenase ISP C-domain like"/>
    <property type="match status" value="1"/>
</dbReference>
<evidence type="ECO:0000313" key="8">
    <source>
        <dbReference type="Proteomes" id="UP001597171"/>
    </source>
</evidence>
<keyword evidence="1" id="KW-0001">2Fe-2S</keyword>
<keyword evidence="3" id="KW-0560">Oxidoreductase</keyword>
<keyword evidence="8" id="KW-1185">Reference proteome</keyword>
<evidence type="ECO:0000256" key="3">
    <source>
        <dbReference type="ARBA" id="ARBA00023002"/>
    </source>
</evidence>
<dbReference type="EMBL" id="JBHTMX010000078">
    <property type="protein sequence ID" value="MFD1332331.1"/>
    <property type="molecule type" value="Genomic_DNA"/>
</dbReference>
<dbReference type="Gene3D" id="3.10.20.30">
    <property type="match status" value="1"/>
</dbReference>
<reference evidence="8" key="1">
    <citation type="journal article" date="2019" name="Int. J. Syst. Evol. Microbiol.">
        <title>The Global Catalogue of Microorganisms (GCM) 10K type strain sequencing project: providing services to taxonomists for standard genome sequencing and annotation.</title>
        <authorList>
            <consortium name="The Broad Institute Genomics Platform"/>
            <consortium name="The Broad Institute Genome Sequencing Center for Infectious Disease"/>
            <person name="Wu L."/>
            <person name="Ma J."/>
        </authorList>
    </citation>
    <scope>NUCLEOTIDE SEQUENCE [LARGE SCALE GENOMIC DNA]</scope>
    <source>
        <strain evidence="8">CCUG 61696</strain>
    </source>
</reference>
<evidence type="ECO:0000259" key="6">
    <source>
        <dbReference type="PROSITE" id="PS51085"/>
    </source>
</evidence>
<dbReference type="InterPro" id="IPR051452">
    <property type="entry name" value="Diverse_Oxidoreductases"/>
</dbReference>
<dbReference type="InterPro" id="IPR001041">
    <property type="entry name" value="2Fe-2S_ferredoxin-type"/>
</dbReference>
<evidence type="ECO:0000313" key="7">
    <source>
        <dbReference type="EMBL" id="MFD1332331.1"/>
    </source>
</evidence>
<comment type="caution">
    <text evidence="7">The sequence shown here is derived from an EMBL/GenBank/DDBJ whole genome shotgun (WGS) entry which is preliminary data.</text>
</comment>
<dbReference type="Gene3D" id="1.10.150.120">
    <property type="entry name" value="[2Fe-2S]-binding domain"/>
    <property type="match status" value="1"/>
</dbReference>
<name>A0ABW3Z7V0_9HYPH</name>
<keyword evidence="4" id="KW-0408">Iron</keyword>
<evidence type="ECO:0000256" key="2">
    <source>
        <dbReference type="ARBA" id="ARBA00022723"/>
    </source>
</evidence>
<evidence type="ECO:0000256" key="5">
    <source>
        <dbReference type="ARBA" id="ARBA00023014"/>
    </source>
</evidence>
<keyword evidence="5" id="KW-0411">Iron-sulfur</keyword>